<dbReference type="STRING" id="1212489.Ldro_0175"/>
<dbReference type="RefSeq" id="WP_058494531.1">
    <property type="nucleotide sequence ID" value="NZ_LNXY01000001.1"/>
</dbReference>
<name>A0A0W0TDZ5_9GAMM</name>
<proteinExistence type="predicted"/>
<keyword evidence="2" id="KW-1185">Reference proteome</keyword>
<dbReference type="Proteomes" id="UP000054736">
    <property type="component" value="Unassembled WGS sequence"/>
</dbReference>
<accession>A0A0W0TDZ5</accession>
<evidence type="ECO:0000313" key="2">
    <source>
        <dbReference type="Proteomes" id="UP000054736"/>
    </source>
</evidence>
<protein>
    <recommendedName>
        <fullName evidence="3">Guanylate cyclase domain-containing protein</fullName>
    </recommendedName>
</protein>
<reference evidence="1 2" key="1">
    <citation type="submission" date="2015-11" db="EMBL/GenBank/DDBJ databases">
        <title>Genomic analysis of 38 Legionella species identifies large and diverse effector repertoires.</title>
        <authorList>
            <person name="Burstein D."/>
            <person name="Amaro F."/>
            <person name="Zusman T."/>
            <person name="Lifshitz Z."/>
            <person name="Cohen O."/>
            <person name="Gilbert J.A."/>
            <person name="Pupko T."/>
            <person name="Shuman H.A."/>
            <person name="Segal G."/>
        </authorList>
    </citation>
    <scope>NUCLEOTIDE SEQUENCE [LARGE SCALE GENOMIC DNA]</scope>
    <source>
        <strain evidence="1 2">ATCC 700990</strain>
    </source>
</reference>
<evidence type="ECO:0000313" key="1">
    <source>
        <dbReference type="EMBL" id="KTC93825.1"/>
    </source>
</evidence>
<dbReference type="EMBL" id="LNXY01000001">
    <property type="protein sequence ID" value="KTC93825.1"/>
    <property type="molecule type" value="Genomic_DNA"/>
</dbReference>
<organism evidence="1 2">
    <name type="scientific">Legionella drozanskii LLAP-1</name>
    <dbReference type="NCBI Taxonomy" id="1212489"/>
    <lineage>
        <taxon>Bacteria</taxon>
        <taxon>Pseudomonadati</taxon>
        <taxon>Pseudomonadota</taxon>
        <taxon>Gammaproteobacteria</taxon>
        <taxon>Legionellales</taxon>
        <taxon>Legionellaceae</taxon>
        <taxon>Legionella</taxon>
    </lineage>
</organism>
<gene>
    <name evidence="1" type="ORF">Ldro_0175</name>
</gene>
<dbReference type="AlphaFoldDB" id="A0A0W0TDZ5"/>
<dbReference type="PATRIC" id="fig|1212489.4.peg.176"/>
<comment type="caution">
    <text evidence="1">The sequence shown here is derived from an EMBL/GenBank/DDBJ whole genome shotgun (WGS) entry which is preliminary data.</text>
</comment>
<sequence length="293" mass="32840">MNYIEYSKKLAKIKPGQEVFVAFLDILGFSDVVRKNTHENLIAIYQAYLRPIIDMSLSEAAEQVVKNSSWIEQIENADTHEHMAPKLDNVTMSCLTISDSIILSSAGNALTDFMTLLATVRNLMARALYFGFPLRGAIAHGMLTLDGEITPENPNIIHHQMLGLPIVEAVGLEKKQMWSGCGIDSTVAEKIGPKLMKLDPVLLTLYKVPIKGEDKKLMPVVNWVQGIADNDKPGIDARKIREAFFAHGKEWSSDVETIISNTIEFFNEMSSHPVYKNEMTPEEYWDSVVDVIK</sequence>
<evidence type="ECO:0008006" key="3">
    <source>
        <dbReference type="Google" id="ProtNLM"/>
    </source>
</evidence>